<dbReference type="AlphaFoldDB" id="A0A6J8D9Q7"/>
<dbReference type="Proteomes" id="UP000507470">
    <property type="component" value="Unassembled WGS sequence"/>
</dbReference>
<name>A0A6J8D9Q7_MYTCO</name>
<evidence type="ECO:0000313" key="2">
    <source>
        <dbReference type="EMBL" id="CAC5405428.1"/>
    </source>
</evidence>
<reference evidence="2 3" key="1">
    <citation type="submission" date="2020-06" db="EMBL/GenBank/DDBJ databases">
        <authorList>
            <person name="Li R."/>
            <person name="Bekaert M."/>
        </authorList>
    </citation>
    <scope>NUCLEOTIDE SEQUENCE [LARGE SCALE GENOMIC DNA]</scope>
    <source>
        <strain evidence="3">wild</strain>
    </source>
</reference>
<feature type="compositionally biased region" description="Polar residues" evidence="1">
    <location>
        <begin position="17"/>
        <end position="26"/>
    </location>
</feature>
<accession>A0A6J8D9Q7</accession>
<evidence type="ECO:0000256" key="1">
    <source>
        <dbReference type="SAM" id="MobiDB-lite"/>
    </source>
</evidence>
<dbReference type="EMBL" id="CACVKT020007119">
    <property type="protein sequence ID" value="CAC5405428.1"/>
    <property type="molecule type" value="Genomic_DNA"/>
</dbReference>
<sequence>MVRKRNRKQLQWPKPAQNKTSSQNRNNVRKENQQVHLESIPCPQGRFRRDLSRESIIERRDHSKSLFKKARVKVSTVFPGCKIITCFSNITFEILHLIPRYPHLLPELILLRTVEDDSILLGQIHRVSEVNKKVYVRDVNNEELCLELLCLSGITRPGRFVALKNPTLTVFQDGELGFRTSETGSVHYIDDSRSPSFTFVCNISVKQMEVR</sequence>
<protein>
    <submittedName>
        <fullName evidence="2">Uncharacterized protein</fullName>
    </submittedName>
</protein>
<organism evidence="2 3">
    <name type="scientific">Mytilus coruscus</name>
    <name type="common">Sea mussel</name>
    <dbReference type="NCBI Taxonomy" id="42192"/>
    <lineage>
        <taxon>Eukaryota</taxon>
        <taxon>Metazoa</taxon>
        <taxon>Spiralia</taxon>
        <taxon>Lophotrochozoa</taxon>
        <taxon>Mollusca</taxon>
        <taxon>Bivalvia</taxon>
        <taxon>Autobranchia</taxon>
        <taxon>Pteriomorphia</taxon>
        <taxon>Mytilida</taxon>
        <taxon>Mytiloidea</taxon>
        <taxon>Mytilidae</taxon>
        <taxon>Mytilinae</taxon>
        <taxon>Mytilus</taxon>
    </lineage>
</organism>
<proteinExistence type="predicted"/>
<evidence type="ECO:0000313" key="3">
    <source>
        <dbReference type="Proteomes" id="UP000507470"/>
    </source>
</evidence>
<keyword evidence="3" id="KW-1185">Reference proteome</keyword>
<gene>
    <name evidence="2" type="ORF">MCOR_39122</name>
</gene>
<feature type="region of interest" description="Disordered" evidence="1">
    <location>
        <begin position="1"/>
        <end position="35"/>
    </location>
</feature>